<gene>
    <name evidence="1" type="ORF">AFUS01_LOCUS1024</name>
</gene>
<evidence type="ECO:0000313" key="1">
    <source>
        <dbReference type="EMBL" id="CAG7658684.1"/>
    </source>
</evidence>
<dbReference type="EMBL" id="CAJVCH010005643">
    <property type="protein sequence ID" value="CAG7658684.1"/>
    <property type="molecule type" value="Genomic_DNA"/>
</dbReference>
<sequence length="88" mass="10218">SLPPVVNQYFGPTQSHWARSRFRQPPPIHLRPQEALAPPFIKFPIGFDPPNDNSGEDKWQHLPESELFVEGVHIKVLKPRSNNYHKKK</sequence>
<feature type="non-terminal residue" evidence="1">
    <location>
        <position position="1"/>
    </location>
</feature>
<dbReference type="AlphaFoldDB" id="A0A8J2J396"/>
<protein>
    <submittedName>
        <fullName evidence="1">Uncharacterized protein</fullName>
    </submittedName>
</protein>
<accession>A0A8J2J396</accession>
<proteinExistence type="predicted"/>
<name>A0A8J2J396_9HEXA</name>
<organism evidence="1 2">
    <name type="scientific">Allacma fusca</name>
    <dbReference type="NCBI Taxonomy" id="39272"/>
    <lineage>
        <taxon>Eukaryota</taxon>
        <taxon>Metazoa</taxon>
        <taxon>Ecdysozoa</taxon>
        <taxon>Arthropoda</taxon>
        <taxon>Hexapoda</taxon>
        <taxon>Collembola</taxon>
        <taxon>Symphypleona</taxon>
        <taxon>Sminthuridae</taxon>
        <taxon>Allacma</taxon>
    </lineage>
</organism>
<evidence type="ECO:0000313" key="2">
    <source>
        <dbReference type="Proteomes" id="UP000708208"/>
    </source>
</evidence>
<dbReference type="Proteomes" id="UP000708208">
    <property type="component" value="Unassembled WGS sequence"/>
</dbReference>
<keyword evidence="2" id="KW-1185">Reference proteome</keyword>
<reference evidence="1" key="1">
    <citation type="submission" date="2021-06" db="EMBL/GenBank/DDBJ databases">
        <authorList>
            <person name="Hodson N. C."/>
            <person name="Mongue J. A."/>
            <person name="Jaron S. K."/>
        </authorList>
    </citation>
    <scope>NUCLEOTIDE SEQUENCE</scope>
</reference>
<comment type="caution">
    <text evidence="1">The sequence shown here is derived from an EMBL/GenBank/DDBJ whole genome shotgun (WGS) entry which is preliminary data.</text>
</comment>